<dbReference type="OrthoDB" id="2656750at2"/>
<reference evidence="1 2" key="1">
    <citation type="submission" date="2013-03" db="EMBL/GenBank/DDBJ databases">
        <title>Salinisphaera hydrothermalis C41B8 Genome Sequencing.</title>
        <authorList>
            <person name="Li C."/>
            <person name="Lai Q."/>
            <person name="Shao Z."/>
        </authorList>
    </citation>
    <scope>NUCLEOTIDE SEQUENCE [LARGE SCALE GENOMIC DNA]</scope>
    <source>
        <strain evidence="1 2">C41B8</strain>
    </source>
</reference>
<dbReference type="STRING" id="1304275.C41B8_08480"/>
<proteinExistence type="predicted"/>
<name>A0A084IMA4_SALHC</name>
<dbReference type="Proteomes" id="UP000028302">
    <property type="component" value="Unassembled WGS sequence"/>
</dbReference>
<keyword evidence="2" id="KW-1185">Reference proteome</keyword>
<gene>
    <name evidence="1" type="ORF">C41B8_08480</name>
</gene>
<protein>
    <submittedName>
        <fullName evidence="1">Uncharacterized protein</fullName>
    </submittedName>
</protein>
<evidence type="ECO:0000313" key="2">
    <source>
        <dbReference type="Proteomes" id="UP000028302"/>
    </source>
</evidence>
<dbReference type="AlphaFoldDB" id="A0A084IMA4"/>
<evidence type="ECO:0000313" key="1">
    <source>
        <dbReference type="EMBL" id="KEZ77838.1"/>
    </source>
</evidence>
<sequence>MALFFLSYDLRKQKNYQSLYDELAAFNAVRVLESTWCFNRMDTNCAGLRSHFKQFIDSDDGLCLSEIADWATYGNPPIFNASQKWS</sequence>
<organism evidence="1 2">
    <name type="scientific">Salinisphaera hydrothermalis (strain C41B8)</name>
    <dbReference type="NCBI Taxonomy" id="1304275"/>
    <lineage>
        <taxon>Bacteria</taxon>
        <taxon>Pseudomonadati</taxon>
        <taxon>Pseudomonadota</taxon>
        <taxon>Gammaproteobacteria</taxon>
        <taxon>Salinisphaerales</taxon>
        <taxon>Salinisphaeraceae</taxon>
        <taxon>Salinisphaera</taxon>
    </lineage>
</organism>
<comment type="caution">
    <text evidence="1">The sequence shown here is derived from an EMBL/GenBank/DDBJ whole genome shotgun (WGS) entry which is preliminary data.</text>
</comment>
<accession>A0A084IMA4</accession>
<dbReference type="EMBL" id="APNK01000009">
    <property type="protein sequence ID" value="KEZ77838.1"/>
    <property type="molecule type" value="Genomic_DNA"/>
</dbReference>